<keyword evidence="7" id="KW-1133">Transmembrane helix</keyword>
<dbReference type="GO" id="GO:0055085">
    <property type="term" value="P:transmembrane transport"/>
    <property type="evidence" value="ECO:0007669"/>
    <property type="project" value="InterPro"/>
</dbReference>
<comment type="caution">
    <text evidence="10">The sequence shown here is derived from an EMBL/GenBank/DDBJ whole genome shotgun (WGS) entry which is preliminary data.</text>
</comment>
<feature type="non-terminal residue" evidence="10">
    <location>
        <position position="42"/>
    </location>
</feature>
<comment type="similarity">
    <text evidence="2">Belongs to the amino acid-polyamine-organocation (APC) superfamily. Amino acid transporter (AAT) (TC 2.A.3.1) family.</text>
</comment>
<dbReference type="Gene3D" id="1.20.1740.10">
    <property type="entry name" value="Amino acid/polyamine transporter I"/>
    <property type="match status" value="1"/>
</dbReference>
<organism evidence="10 11">
    <name type="scientific">Pseudomonas syringae pv. maculicola</name>
    <dbReference type="NCBI Taxonomy" id="59511"/>
    <lineage>
        <taxon>Bacteria</taxon>
        <taxon>Pseudomonadati</taxon>
        <taxon>Pseudomonadota</taxon>
        <taxon>Gammaproteobacteria</taxon>
        <taxon>Pseudomonadales</taxon>
        <taxon>Pseudomonadaceae</taxon>
        <taxon>Pseudomonas</taxon>
    </lineage>
</organism>
<evidence type="ECO:0000256" key="2">
    <source>
        <dbReference type="ARBA" id="ARBA00008583"/>
    </source>
</evidence>
<accession>A0A3M3A779</accession>
<evidence type="ECO:0000256" key="7">
    <source>
        <dbReference type="ARBA" id="ARBA00022989"/>
    </source>
</evidence>
<dbReference type="GO" id="GO:0006865">
    <property type="term" value="P:amino acid transport"/>
    <property type="evidence" value="ECO:0007669"/>
    <property type="project" value="UniProtKB-KW"/>
</dbReference>
<dbReference type="PANTHER" id="PTHR43495:SF4">
    <property type="entry name" value="AROMATIC AMINO ACID TRANSPORT PROTEIN AROP"/>
    <property type="match status" value="1"/>
</dbReference>
<gene>
    <name evidence="10" type="ORF">APX70_06686</name>
</gene>
<dbReference type="Proteomes" id="UP000282378">
    <property type="component" value="Unassembled WGS sequence"/>
</dbReference>
<sequence length="42" mass="4158">MKNRHIQLIALGGAIGTGLFLGSAGVLKSAGPSMILGYAICG</sequence>
<comment type="subcellular location">
    <subcellularLocation>
        <location evidence="1">Cell membrane</location>
        <topology evidence="1">Multi-pass membrane protein</topology>
    </subcellularLocation>
</comment>
<evidence type="ECO:0000259" key="9">
    <source>
        <dbReference type="Pfam" id="PF00324"/>
    </source>
</evidence>
<evidence type="ECO:0000256" key="5">
    <source>
        <dbReference type="ARBA" id="ARBA00022692"/>
    </source>
</evidence>
<dbReference type="InterPro" id="IPR004841">
    <property type="entry name" value="AA-permease/SLC12A_dom"/>
</dbReference>
<reference evidence="10 11" key="1">
    <citation type="submission" date="2018-08" db="EMBL/GenBank/DDBJ databases">
        <title>Recombination of ecologically and evolutionarily significant loci maintains genetic cohesion in the Pseudomonas syringae species complex.</title>
        <authorList>
            <person name="Dillon M."/>
            <person name="Thakur S."/>
            <person name="Almeida R.N.D."/>
            <person name="Weir B.S."/>
            <person name="Guttman D.S."/>
        </authorList>
    </citation>
    <scope>NUCLEOTIDE SEQUENCE [LARGE SCALE GENOMIC DNA]</scope>
    <source>
        <strain evidence="10 11">88_10</strain>
    </source>
</reference>
<dbReference type="GO" id="GO:0005886">
    <property type="term" value="C:plasma membrane"/>
    <property type="evidence" value="ECO:0007669"/>
    <property type="project" value="UniProtKB-SubCell"/>
</dbReference>
<evidence type="ECO:0000256" key="4">
    <source>
        <dbReference type="ARBA" id="ARBA00022475"/>
    </source>
</evidence>
<evidence type="ECO:0000256" key="6">
    <source>
        <dbReference type="ARBA" id="ARBA00022970"/>
    </source>
</evidence>
<dbReference type="EMBL" id="RBNL01000841">
    <property type="protein sequence ID" value="RML96250.1"/>
    <property type="molecule type" value="Genomic_DNA"/>
</dbReference>
<evidence type="ECO:0000313" key="10">
    <source>
        <dbReference type="EMBL" id="RML96250.1"/>
    </source>
</evidence>
<dbReference type="AlphaFoldDB" id="A0A3M3A779"/>
<keyword evidence="8" id="KW-0472">Membrane</keyword>
<evidence type="ECO:0000256" key="1">
    <source>
        <dbReference type="ARBA" id="ARBA00004651"/>
    </source>
</evidence>
<evidence type="ECO:0000256" key="3">
    <source>
        <dbReference type="ARBA" id="ARBA00022448"/>
    </source>
</evidence>
<dbReference type="PANTHER" id="PTHR43495">
    <property type="entry name" value="GABA PERMEASE"/>
    <property type="match status" value="1"/>
</dbReference>
<keyword evidence="5" id="KW-0812">Transmembrane</keyword>
<keyword evidence="3" id="KW-0813">Transport</keyword>
<protein>
    <submittedName>
        <fullName evidence="10">Aromatic amino acid transport protein</fullName>
    </submittedName>
</protein>
<dbReference type="Pfam" id="PF00324">
    <property type="entry name" value="AA_permease"/>
    <property type="match status" value="1"/>
</dbReference>
<proteinExistence type="inferred from homology"/>
<evidence type="ECO:0000313" key="11">
    <source>
        <dbReference type="Proteomes" id="UP000282378"/>
    </source>
</evidence>
<evidence type="ECO:0000256" key="8">
    <source>
        <dbReference type="ARBA" id="ARBA00023136"/>
    </source>
</evidence>
<feature type="domain" description="Amino acid permease/ SLC12A" evidence="9">
    <location>
        <begin position="5"/>
        <end position="42"/>
    </location>
</feature>
<name>A0A3M3A779_PSEYM</name>
<keyword evidence="4" id="KW-1003">Cell membrane</keyword>
<keyword evidence="6" id="KW-0029">Amino-acid transport</keyword>